<gene>
    <name evidence="3" type="ORF">H4219_002364</name>
</gene>
<dbReference type="OrthoDB" id="2562681at2759"/>
<feature type="compositionally biased region" description="Polar residues" evidence="1">
    <location>
        <begin position="52"/>
        <end position="68"/>
    </location>
</feature>
<protein>
    <recommendedName>
        <fullName evidence="2">Hyaluronan/mRNA-binding protein domain-containing protein</fullName>
    </recommendedName>
</protein>
<keyword evidence="4" id="KW-1185">Reference proteome</keyword>
<sequence>MVLAPPKTQAQKTKDRHLSRNGATKNLKKNGSGQYNWGNLDDEVDIEDVSATDHSPASTQAGSQKVQVVSNRTFEDLKSAQSVESKQ</sequence>
<dbReference type="AlphaFoldDB" id="A0A9W8A482"/>
<comment type="caution">
    <text evidence="3">The sequence shown here is derived from an EMBL/GenBank/DDBJ whole genome shotgun (WGS) entry which is preliminary data.</text>
</comment>
<evidence type="ECO:0000256" key="1">
    <source>
        <dbReference type="SAM" id="MobiDB-lite"/>
    </source>
</evidence>
<proteinExistence type="predicted"/>
<dbReference type="Proteomes" id="UP001150538">
    <property type="component" value="Unassembled WGS sequence"/>
</dbReference>
<feature type="region of interest" description="Disordered" evidence="1">
    <location>
        <begin position="1"/>
        <end position="68"/>
    </location>
</feature>
<reference evidence="3" key="1">
    <citation type="submission" date="2022-07" db="EMBL/GenBank/DDBJ databases">
        <title>Phylogenomic reconstructions and comparative analyses of Kickxellomycotina fungi.</title>
        <authorList>
            <person name="Reynolds N.K."/>
            <person name="Stajich J.E."/>
            <person name="Barry K."/>
            <person name="Grigoriev I.V."/>
            <person name="Crous P."/>
            <person name="Smith M.E."/>
        </authorList>
    </citation>
    <scope>NUCLEOTIDE SEQUENCE</scope>
    <source>
        <strain evidence="3">NBRC 100468</strain>
    </source>
</reference>
<evidence type="ECO:0000259" key="2">
    <source>
        <dbReference type="Pfam" id="PF04774"/>
    </source>
</evidence>
<feature type="compositionally biased region" description="Acidic residues" evidence="1">
    <location>
        <begin position="40"/>
        <end position="50"/>
    </location>
</feature>
<feature type="compositionally biased region" description="Polar residues" evidence="1">
    <location>
        <begin position="21"/>
        <end position="37"/>
    </location>
</feature>
<dbReference type="EMBL" id="JANBPU010000037">
    <property type="protein sequence ID" value="KAJ1918825.1"/>
    <property type="molecule type" value="Genomic_DNA"/>
</dbReference>
<name>A0A9W8A482_9FUNG</name>
<organism evidence="3 4">
    <name type="scientific">Mycoemilia scoparia</name>
    <dbReference type="NCBI Taxonomy" id="417184"/>
    <lineage>
        <taxon>Eukaryota</taxon>
        <taxon>Fungi</taxon>
        <taxon>Fungi incertae sedis</taxon>
        <taxon>Zoopagomycota</taxon>
        <taxon>Kickxellomycotina</taxon>
        <taxon>Kickxellomycetes</taxon>
        <taxon>Kickxellales</taxon>
        <taxon>Kickxellaceae</taxon>
        <taxon>Mycoemilia</taxon>
    </lineage>
</organism>
<evidence type="ECO:0000313" key="4">
    <source>
        <dbReference type="Proteomes" id="UP001150538"/>
    </source>
</evidence>
<dbReference type="Pfam" id="PF04774">
    <property type="entry name" value="HABP4_PAI-RBP1"/>
    <property type="match status" value="1"/>
</dbReference>
<evidence type="ECO:0000313" key="3">
    <source>
        <dbReference type="EMBL" id="KAJ1918825.1"/>
    </source>
</evidence>
<accession>A0A9W8A482</accession>
<feature type="domain" description="Hyaluronan/mRNA-binding protein" evidence="2">
    <location>
        <begin position="15"/>
        <end position="73"/>
    </location>
</feature>
<dbReference type="InterPro" id="IPR006861">
    <property type="entry name" value="HABP4_PAIRBP1-bd"/>
</dbReference>